<evidence type="ECO:0000313" key="1">
    <source>
        <dbReference type="EMBL" id="SVD25917.1"/>
    </source>
</evidence>
<accession>A0A382TW95</accession>
<protein>
    <submittedName>
        <fullName evidence="1">Uncharacterized protein</fullName>
    </submittedName>
</protein>
<dbReference type="AlphaFoldDB" id="A0A382TW95"/>
<organism evidence="1">
    <name type="scientific">marine metagenome</name>
    <dbReference type="NCBI Taxonomy" id="408172"/>
    <lineage>
        <taxon>unclassified sequences</taxon>
        <taxon>metagenomes</taxon>
        <taxon>ecological metagenomes</taxon>
    </lineage>
</organism>
<gene>
    <name evidence="1" type="ORF">METZ01_LOCUS378771</name>
</gene>
<proteinExistence type="predicted"/>
<sequence length="130" mass="14713">MMMRKLLIVLFGVLAFQGYVFAETWEDRAAKKTPWSAEYPDDPACWNRAVDWNTVNPWLVGIGSHFLYEDFADCFRTCAKNDTCYRRGWEDEDAASAMCTKSVTDSLRNNLKTDMGVPLGPGEHSKSGCN</sequence>
<reference evidence="1" key="1">
    <citation type="submission" date="2018-05" db="EMBL/GenBank/DDBJ databases">
        <authorList>
            <person name="Lanie J.A."/>
            <person name="Ng W.-L."/>
            <person name="Kazmierczak K.M."/>
            <person name="Andrzejewski T.M."/>
            <person name="Davidsen T.M."/>
            <person name="Wayne K.J."/>
            <person name="Tettelin H."/>
            <person name="Glass J.I."/>
            <person name="Rusch D."/>
            <person name="Podicherti R."/>
            <person name="Tsui H.-C.T."/>
            <person name="Winkler M.E."/>
        </authorList>
    </citation>
    <scope>NUCLEOTIDE SEQUENCE</scope>
</reference>
<dbReference type="EMBL" id="UINC01139395">
    <property type="protein sequence ID" value="SVD25917.1"/>
    <property type="molecule type" value="Genomic_DNA"/>
</dbReference>
<name>A0A382TW95_9ZZZZ</name>